<protein>
    <submittedName>
        <fullName evidence="1">Inositol monophosphatase family protein</fullName>
    </submittedName>
</protein>
<evidence type="ECO:0000313" key="1">
    <source>
        <dbReference type="EMBL" id="GAA2519622.1"/>
    </source>
</evidence>
<dbReference type="SUPFAM" id="SSF56655">
    <property type="entry name" value="Carbohydrate phosphatase"/>
    <property type="match status" value="1"/>
</dbReference>
<organism evidence="1 2">
    <name type="scientific">Pilimelia columellifera subsp. columellifera</name>
    <dbReference type="NCBI Taxonomy" id="706583"/>
    <lineage>
        <taxon>Bacteria</taxon>
        <taxon>Bacillati</taxon>
        <taxon>Actinomycetota</taxon>
        <taxon>Actinomycetes</taxon>
        <taxon>Micromonosporales</taxon>
        <taxon>Micromonosporaceae</taxon>
        <taxon>Pilimelia</taxon>
    </lineage>
</organism>
<dbReference type="InterPro" id="IPR000760">
    <property type="entry name" value="Inositol_monophosphatase-like"/>
</dbReference>
<dbReference type="RefSeq" id="WP_425565524.1">
    <property type="nucleotide sequence ID" value="NZ_BAAARY010000005.1"/>
</dbReference>
<accession>A0ABN3NDN2</accession>
<evidence type="ECO:0000313" key="2">
    <source>
        <dbReference type="Proteomes" id="UP001499978"/>
    </source>
</evidence>
<dbReference type="PANTHER" id="PTHR20854">
    <property type="entry name" value="INOSITOL MONOPHOSPHATASE"/>
    <property type="match status" value="1"/>
</dbReference>
<name>A0ABN3NDN2_9ACTN</name>
<dbReference type="Proteomes" id="UP001499978">
    <property type="component" value="Unassembled WGS sequence"/>
</dbReference>
<sequence length="269" mass="28345">MLAEVAPLIRRTAQAVVLPYYRRLAAADIRAKGVGDIVTVADHLAERMLTDGLREILPGSRVVGEEAVSDDPTVLDALRGAGPVWLVDPVDGTANFAAGAGAFMMLIALLRAGAPEQAWLFDPLTDAMATASRGGGAFVDEAPARVAPVSASSLRGAVSARSLPSRIVARARAGGLGELLPGLRCTGREYPDIVSGAQDFAMFWWTQPWDHAAGSLFLAEAGGVARRLDGAPYDPTDNRQGLLAAADETVWRRVRDVVADEVGQGRPKP</sequence>
<comment type="caution">
    <text evidence="1">The sequence shown here is derived from an EMBL/GenBank/DDBJ whole genome shotgun (WGS) entry which is preliminary data.</text>
</comment>
<dbReference type="Gene3D" id="3.30.540.10">
    <property type="entry name" value="Fructose-1,6-Bisphosphatase, subunit A, domain 1"/>
    <property type="match status" value="1"/>
</dbReference>
<keyword evidence="2" id="KW-1185">Reference proteome</keyword>
<gene>
    <name evidence="1" type="ORF">GCM10010201_16000</name>
</gene>
<dbReference type="Gene3D" id="3.40.190.80">
    <property type="match status" value="1"/>
</dbReference>
<dbReference type="Pfam" id="PF00459">
    <property type="entry name" value="Inositol_P"/>
    <property type="match status" value="1"/>
</dbReference>
<reference evidence="1 2" key="1">
    <citation type="journal article" date="2019" name="Int. J. Syst. Evol. Microbiol.">
        <title>The Global Catalogue of Microorganisms (GCM) 10K type strain sequencing project: providing services to taxonomists for standard genome sequencing and annotation.</title>
        <authorList>
            <consortium name="The Broad Institute Genomics Platform"/>
            <consortium name="The Broad Institute Genome Sequencing Center for Infectious Disease"/>
            <person name="Wu L."/>
            <person name="Ma J."/>
        </authorList>
    </citation>
    <scope>NUCLEOTIDE SEQUENCE [LARGE SCALE GENOMIC DNA]</scope>
    <source>
        <strain evidence="1 2">JCM 3367</strain>
    </source>
</reference>
<dbReference type="EMBL" id="BAAARY010000005">
    <property type="protein sequence ID" value="GAA2519622.1"/>
    <property type="molecule type" value="Genomic_DNA"/>
</dbReference>
<proteinExistence type="predicted"/>
<dbReference type="PRINTS" id="PR00377">
    <property type="entry name" value="IMPHPHTASES"/>
</dbReference>
<dbReference type="PANTHER" id="PTHR20854:SF4">
    <property type="entry name" value="INOSITOL-1-MONOPHOSPHATASE-RELATED"/>
    <property type="match status" value="1"/>
</dbReference>